<dbReference type="EMBL" id="CAJVCH010439458">
    <property type="protein sequence ID" value="CAG7819096.1"/>
    <property type="molecule type" value="Genomic_DNA"/>
</dbReference>
<dbReference type="AlphaFoldDB" id="A0A8J2KSR5"/>
<comment type="caution">
    <text evidence="1">The sequence shown here is derived from an EMBL/GenBank/DDBJ whole genome shotgun (WGS) entry which is preliminary data.</text>
</comment>
<feature type="non-terminal residue" evidence="1">
    <location>
        <position position="1"/>
    </location>
</feature>
<name>A0A8J2KSR5_9HEXA</name>
<proteinExistence type="predicted"/>
<dbReference type="Proteomes" id="UP000708208">
    <property type="component" value="Unassembled WGS sequence"/>
</dbReference>
<sequence>SEHYGPYYTNYPLIGPSYYQILSNPGLYTSKSCESYEQVMLPVFISESSLGNKSLCSCTCTSTRIQNTTLWLSGHVYFKHGLFLLESNPSHWHIIIQISPYVCHS</sequence>
<keyword evidence="2" id="KW-1185">Reference proteome</keyword>
<gene>
    <name evidence="1" type="ORF">AFUS01_LOCUS29566</name>
</gene>
<reference evidence="1" key="1">
    <citation type="submission" date="2021-06" db="EMBL/GenBank/DDBJ databases">
        <authorList>
            <person name="Hodson N. C."/>
            <person name="Mongue J. A."/>
            <person name="Jaron S. K."/>
        </authorList>
    </citation>
    <scope>NUCLEOTIDE SEQUENCE</scope>
</reference>
<evidence type="ECO:0000313" key="1">
    <source>
        <dbReference type="EMBL" id="CAG7819096.1"/>
    </source>
</evidence>
<organism evidence="1 2">
    <name type="scientific">Allacma fusca</name>
    <dbReference type="NCBI Taxonomy" id="39272"/>
    <lineage>
        <taxon>Eukaryota</taxon>
        <taxon>Metazoa</taxon>
        <taxon>Ecdysozoa</taxon>
        <taxon>Arthropoda</taxon>
        <taxon>Hexapoda</taxon>
        <taxon>Collembola</taxon>
        <taxon>Symphypleona</taxon>
        <taxon>Sminthuridae</taxon>
        <taxon>Allacma</taxon>
    </lineage>
</organism>
<accession>A0A8J2KSR5</accession>
<evidence type="ECO:0000313" key="2">
    <source>
        <dbReference type="Proteomes" id="UP000708208"/>
    </source>
</evidence>
<protein>
    <submittedName>
        <fullName evidence="1">Uncharacterized protein</fullName>
    </submittedName>
</protein>